<dbReference type="PANTHER" id="PTHR10302:SF0">
    <property type="entry name" value="SINGLE-STRANDED DNA-BINDING PROTEIN, MITOCHONDRIAL"/>
    <property type="match status" value="1"/>
</dbReference>
<dbReference type="InterPro" id="IPR000424">
    <property type="entry name" value="Primosome_PriB/ssb"/>
</dbReference>
<keyword evidence="1 2" id="KW-0238">DNA-binding</keyword>
<dbReference type="EMBL" id="BTSX01000003">
    <property type="protein sequence ID" value="GMS87476.1"/>
    <property type="molecule type" value="Genomic_DNA"/>
</dbReference>
<accession>A0AAV5SVV3</accession>
<evidence type="ECO:0000256" key="2">
    <source>
        <dbReference type="PROSITE-ProRule" id="PRU00252"/>
    </source>
</evidence>
<dbReference type="Pfam" id="PF00436">
    <property type="entry name" value="SSB"/>
    <property type="match status" value="1"/>
</dbReference>
<keyword evidence="4" id="KW-1185">Reference proteome</keyword>
<dbReference type="PANTHER" id="PTHR10302">
    <property type="entry name" value="SINGLE-STRANDED DNA-BINDING PROTEIN"/>
    <property type="match status" value="1"/>
</dbReference>
<dbReference type="GO" id="GO:0042645">
    <property type="term" value="C:mitochondrial nucleoid"/>
    <property type="evidence" value="ECO:0007669"/>
    <property type="project" value="TreeGrafter"/>
</dbReference>
<dbReference type="NCBIfam" id="TIGR00621">
    <property type="entry name" value="ssb"/>
    <property type="match status" value="1"/>
</dbReference>
<comment type="caution">
    <text evidence="3">The sequence shown here is derived from an EMBL/GenBank/DDBJ whole genome shotgun (WGS) entry which is preliminary data.</text>
</comment>
<dbReference type="InterPro" id="IPR011344">
    <property type="entry name" value="ssDNA-bd"/>
</dbReference>
<dbReference type="Proteomes" id="UP001432027">
    <property type="component" value="Unassembled WGS sequence"/>
</dbReference>
<dbReference type="PROSITE" id="PS50935">
    <property type="entry name" value="SSB"/>
    <property type="match status" value="1"/>
</dbReference>
<reference evidence="3" key="1">
    <citation type="submission" date="2023-10" db="EMBL/GenBank/DDBJ databases">
        <title>Genome assembly of Pristionchus species.</title>
        <authorList>
            <person name="Yoshida K."/>
            <person name="Sommer R.J."/>
        </authorList>
    </citation>
    <scope>NUCLEOTIDE SEQUENCE</scope>
    <source>
        <strain evidence="3">RS0144</strain>
    </source>
</reference>
<evidence type="ECO:0000313" key="4">
    <source>
        <dbReference type="Proteomes" id="UP001432027"/>
    </source>
</evidence>
<dbReference type="SUPFAM" id="SSF50249">
    <property type="entry name" value="Nucleic acid-binding proteins"/>
    <property type="match status" value="1"/>
</dbReference>
<gene>
    <name evidence="3" type="ORF">PENTCL1PPCAC_9651</name>
</gene>
<dbReference type="GO" id="GO:0003697">
    <property type="term" value="F:single-stranded DNA binding"/>
    <property type="evidence" value="ECO:0007669"/>
    <property type="project" value="InterPro"/>
</dbReference>
<dbReference type="CDD" id="cd04496">
    <property type="entry name" value="SSB_OBF"/>
    <property type="match status" value="1"/>
</dbReference>
<dbReference type="InterPro" id="IPR012340">
    <property type="entry name" value="NA-bd_OB-fold"/>
</dbReference>
<evidence type="ECO:0000313" key="3">
    <source>
        <dbReference type="EMBL" id="GMS87476.1"/>
    </source>
</evidence>
<dbReference type="Gene3D" id="2.40.50.140">
    <property type="entry name" value="Nucleic acid-binding proteins"/>
    <property type="match status" value="1"/>
</dbReference>
<name>A0AAV5SVV3_9BILA</name>
<protein>
    <submittedName>
        <fullName evidence="3">Uncharacterized protein</fullName>
    </submittedName>
</protein>
<sequence length="174" mass="19392">IIFRMLRSAVAVSSRVAAGVRTLSTSVVCKDRPSRTEVDEVFKDRSQAPRKQGFSLNRVELVGGVAADPRKHVARNGKDYILFNLITNSSTTNRDGERFDQMEVHTISAFGKQAEYVERTIQKGTRVMVHGHLHQYGGVVKEDGTRTPRQTSIIADTVAPLARASDLQNRRNDQ</sequence>
<feature type="non-terminal residue" evidence="3">
    <location>
        <position position="1"/>
    </location>
</feature>
<dbReference type="AlphaFoldDB" id="A0AAV5SVV3"/>
<proteinExistence type="predicted"/>
<evidence type="ECO:0000256" key="1">
    <source>
        <dbReference type="ARBA" id="ARBA00023125"/>
    </source>
</evidence>
<dbReference type="GO" id="GO:0006264">
    <property type="term" value="P:mitochondrial DNA replication"/>
    <property type="evidence" value="ECO:0007669"/>
    <property type="project" value="TreeGrafter"/>
</dbReference>
<organism evidence="3 4">
    <name type="scientific">Pristionchus entomophagus</name>
    <dbReference type="NCBI Taxonomy" id="358040"/>
    <lineage>
        <taxon>Eukaryota</taxon>
        <taxon>Metazoa</taxon>
        <taxon>Ecdysozoa</taxon>
        <taxon>Nematoda</taxon>
        <taxon>Chromadorea</taxon>
        <taxon>Rhabditida</taxon>
        <taxon>Rhabditina</taxon>
        <taxon>Diplogasteromorpha</taxon>
        <taxon>Diplogasteroidea</taxon>
        <taxon>Neodiplogasteridae</taxon>
        <taxon>Pristionchus</taxon>
    </lineage>
</organism>